<keyword evidence="4" id="KW-0812">Transmembrane</keyword>
<feature type="domain" description="TonB-dependent transporter Oar-like beta-barrel" evidence="7">
    <location>
        <begin position="256"/>
        <end position="1185"/>
    </location>
</feature>
<dbReference type="AlphaFoldDB" id="A0A7W7ZEI9"/>
<evidence type="ECO:0000259" key="7">
    <source>
        <dbReference type="Pfam" id="PF25183"/>
    </source>
</evidence>
<dbReference type="Pfam" id="PF13620">
    <property type="entry name" value="CarboxypepD_reg"/>
    <property type="match status" value="1"/>
</dbReference>
<keyword evidence="2" id="KW-0813">Transport</keyword>
<reference evidence="8 9" key="1">
    <citation type="submission" date="2020-08" db="EMBL/GenBank/DDBJ databases">
        <title>Genomic Encyclopedia of Type Strains, Phase IV (KMG-V): Genome sequencing to study the core and pangenomes of soil and plant-associated prokaryotes.</title>
        <authorList>
            <person name="Whitman W."/>
        </authorList>
    </citation>
    <scope>NUCLEOTIDE SEQUENCE [LARGE SCALE GENOMIC DNA]</scope>
    <source>
        <strain evidence="8 9">M8UP14</strain>
    </source>
</reference>
<evidence type="ECO:0000256" key="1">
    <source>
        <dbReference type="ARBA" id="ARBA00004571"/>
    </source>
</evidence>
<evidence type="ECO:0000256" key="3">
    <source>
        <dbReference type="ARBA" id="ARBA00022452"/>
    </source>
</evidence>
<keyword evidence="3" id="KW-1134">Transmembrane beta strand</keyword>
<keyword evidence="9" id="KW-1185">Reference proteome</keyword>
<dbReference type="GO" id="GO:0015344">
    <property type="term" value="F:siderophore uptake transmembrane transporter activity"/>
    <property type="evidence" value="ECO:0007669"/>
    <property type="project" value="TreeGrafter"/>
</dbReference>
<evidence type="ECO:0000256" key="6">
    <source>
        <dbReference type="ARBA" id="ARBA00023237"/>
    </source>
</evidence>
<gene>
    <name evidence="8" type="ORF">HDF16_003179</name>
</gene>
<protein>
    <recommendedName>
        <fullName evidence="7">TonB-dependent transporter Oar-like beta-barrel domain-containing protein</fullName>
    </recommendedName>
</protein>
<dbReference type="InterPro" id="IPR039426">
    <property type="entry name" value="TonB-dep_rcpt-like"/>
</dbReference>
<dbReference type="EMBL" id="JACHIP010000004">
    <property type="protein sequence ID" value="MBB5058465.1"/>
    <property type="molecule type" value="Genomic_DNA"/>
</dbReference>
<dbReference type="GO" id="GO:0009279">
    <property type="term" value="C:cell outer membrane"/>
    <property type="evidence" value="ECO:0007669"/>
    <property type="project" value="UniProtKB-SubCell"/>
</dbReference>
<evidence type="ECO:0000313" key="8">
    <source>
        <dbReference type="EMBL" id="MBB5058465.1"/>
    </source>
</evidence>
<dbReference type="Gene3D" id="2.60.40.1120">
    <property type="entry name" value="Carboxypeptidase-like, regulatory domain"/>
    <property type="match status" value="1"/>
</dbReference>
<dbReference type="Pfam" id="PF25183">
    <property type="entry name" value="OMP_b-brl_4"/>
    <property type="match status" value="1"/>
</dbReference>
<dbReference type="PANTHER" id="PTHR30069:SF46">
    <property type="entry name" value="OAR PROTEIN"/>
    <property type="match status" value="1"/>
</dbReference>
<evidence type="ECO:0000313" key="9">
    <source>
        <dbReference type="Proteomes" id="UP000540989"/>
    </source>
</evidence>
<dbReference type="Gene3D" id="2.40.170.20">
    <property type="entry name" value="TonB-dependent receptor, beta-barrel domain"/>
    <property type="match status" value="1"/>
</dbReference>
<dbReference type="SUPFAM" id="SSF56935">
    <property type="entry name" value="Porins"/>
    <property type="match status" value="1"/>
</dbReference>
<name>A0A7W7ZEI9_9BACT</name>
<sequence length="1192" mass="126739">MALTLKNQCPNRRQDPRHLLTILIALLIAAPSLWAQSNYGAIRGIITDAQGAVLPKSQVTLTSTTTSIARSTVSNGAGEYTFSAVDPGSYSVTVEMSGFQKLERKGIIVDSGNTIPLDLTLTIGSEGQTVEVSASEPLINNGTSYNGQLIDSQKLQNLPNPGRNPFLFSKLDNNVTPVGDPRFVRFQDQSGSSTISVAGAPLSSNNYSIDGVPITDFSNRAVIIPSIEAVEEVKLQANTYDGEIGRTSGGMFNTTLHSGSSTLHGVLQGETRQTNWGANLYFNNRTPYKDPKTGITQPTTPRGAAEFYSYVGAIGGPIPLPQKLGGRNKTFFWIAEEGYRQRSPLTAANAFAVPTAKELAGDFSEIGNGVVDPATGACGTGTNGVDARCIYDPLSPAAARTTFAGNIIPANRINAVGQALLNAYPKSNTALNTYTATNFNGGDTLGDRADEFNGKLTHQFGERWLADFYYLHYGSKEPGGNALTTQAGSSSSYLLYRKVDAIGIQNTITLNPTTLLTVGFGFNRFPNDTQDISKGFDQSTLGFPSNYVSALAKSGFPAITADSGLANEGTSNSGPAVYFSRNTVVGLSKSFGKHSLKTGYVYRAISLSFKSLSTTDGTFAFDSTLTAATAPVPGTTKAPSGQGATAADMLLGYPTSGSLVIPAPLAITTAYQATYLQDDWRITPKLTLNLGFRYEYEPGVHERSNHYAVGFDRTATYSAFGSGVSATGGVEFAGQNGYATSTGKMGSKYSPRFGFAYGYNDKTIIRGGAGIFYAPLVYAGSAALAPGYVLTNSIPSQSGVPTVSLSNPFPNLKTQATGNTNGLSQNIGTTLTVIDQSRRAPLYESYSFDVERELPFNIAVKVGYVGGHGRNLPNSENINQLPDGQYALGSGLTTKVANKYAGLGNFGAGTVNTYQTLLPFPQYQGITDSLSIGRSDYNALDVKVQKQMSHGLTVLVGYTWSSNWDNIWGAYGSSNTLNPGNNGPQDIYDISKEYARATNDIPNRFTVAGTYELPFGHNKQFLGGANRWLDLAVGGWKFNDIMIMQNGGPLALTQSTNSNSSFGNSTQRPTIVPGVNPCYSGSPETRLGGAGNKSYFNPAAFTTTPAFQYGNQPRASNCYGPGYVNTDLSLNKDFTLTERVHAEFRAEALNAFNTPEFNGPSLAVDSGTTNAGKITGTLGFPRLVQLGGRLTF</sequence>
<comment type="caution">
    <text evidence="8">The sequence shown here is derived from an EMBL/GenBank/DDBJ whole genome shotgun (WGS) entry which is preliminary data.</text>
</comment>
<evidence type="ECO:0000256" key="5">
    <source>
        <dbReference type="ARBA" id="ARBA00023136"/>
    </source>
</evidence>
<dbReference type="RefSeq" id="WP_184218130.1">
    <property type="nucleotide sequence ID" value="NZ_JACHIP010000004.1"/>
</dbReference>
<proteinExistence type="predicted"/>
<organism evidence="8 9">
    <name type="scientific">Granulicella aggregans</name>
    <dbReference type="NCBI Taxonomy" id="474949"/>
    <lineage>
        <taxon>Bacteria</taxon>
        <taxon>Pseudomonadati</taxon>
        <taxon>Acidobacteriota</taxon>
        <taxon>Terriglobia</taxon>
        <taxon>Terriglobales</taxon>
        <taxon>Acidobacteriaceae</taxon>
        <taxon>Granulicella</taxon>
    </lineage>
</organism>
<accession>A0A7W7ZEI9</accession>
<dbReference type="Proteomes" id="UP000540989">
    <property type="component" value="Unassembled WGS sequence"/>
</dbReference>
<dbReference type="InterPro" id="IPR036942">
    <property type="entry name" value="Beta-barrel_TonB_sf"/>
</dbReference>
<dbReference type="SUPFAM" id="SSF49452">
    <property type="entry name" value="Starch-binding domain-like"/>
    <property type="match status" value="1"/>
</dbReference>
<comment type="subcellular location">
    <subcellularLocation>
        <location evidence="1">Cell outer membrane</location>
        <topology evidence="1">Multi-pass membrane protein</topology>
    </subcellularLocation>
</comment>
<dbReference type="GO" id="GO:0030246">
    <property type="term" value="F:carbohydrate binding"/>
    <property type="evidence" value="ECO:0007669"/>
    <property type="project" value="InterPro"/>
</dbReference>
<evidence type="ECO:0000256" key="2">
    <source>
        <dbReference type="ARBA" id="ARBA00022448"/>
    </source>
</evidence>
<dbReference type="InterPro" id="IPR057601">
    <property type="entry name" value="Oar-like_b-barrel"/>
</dbReference>
<dbReference type="PANTHER" id="PTHR30069">
    <property type="entry name" value="TONB-DEPENDENT OUTER MEMBRANE RECEPTOR"/>
    <property type="match status" value="1"/>
</dbReference>
<dbReference type="GO" id="GO:0044718">
    <property type="term" value="P:siderophore transmembrane transport"/>
    <property type="evidence" value="ECO:0007669"/>
    <property type="project" value="TreeGrafter"/>
</dbReference>
<keyword evidence="5" id="KW-0472">Membrane</keyword>
<evidence type="ECO:0000256" key="4">
    <source>
        <dbReference type="ARBA" id="ARBA00022692"/>
    </source>
</evidence>
<dbReference type="InterPro" id="IPR013784">
    <property type="entry name" value="Carb-bd-like_fold"/>
</dbReference>
<keyword evidence="6" id="KW-0998">Cell outer membrane</keyword>